<comment type="similarity">
    <text evidence="1">Belongs to the RelB/DinJ antitoxin family.</text>
</comment>
<evidence type="ECO:0000256" key="1">
    <source>
        <dbReference type="ARBA" id="ARBA00010562"/>
    </source>
</evidence>
<dbReference type="PANTHER" id="PTHR38781:SF1">
    <property type="entry name" value="ANTITOXIN DINJ-RELATED"/>
    <property type="match status" value="1"/>
</dbReference>
<protein>
    <submittedName>
        <fullName evidence="4">Type II toxin-antitoxin system RelB/DinJ family antitoxin</fullName>
    </submittedName>
</protein>
<name>A0A974GY39_SEDHY</name>
<evidence type="ECO:0000313" key="5">
    <source>
        <dbReference type="Proteomes" id="UP000611629"/>
    </source>
</evidence>
<dbReference type="GO" id="GO:0006355">
    <property type="term" value="P:regulation of DNA-templated transcription"/>
    <property type="evidence" value="ECO:0007669"/>
    <property type="project" value="InterPro"/>
</dbReference>
<keyword evidence="5" id="KW-1185">Reference proteome</keyword>
<accession>A0A974GY39</accession>
<dbReference type="GO" id="GO:0006351">
    <property type="term" value="P:DNA-templated transcription"/>
    <property type="evidence" value="ECO:0007669"/>
    <property type="project" value="TreeGrafter"/>
</dbReference>
<feature type="compositionally biased region" description="Basic and acidic residues" evidence="3">
    <location>
        <begin position="77"/>
        <end position="89"/>
    </location>
</feature>
<proteinExistence type="inferred from homology"/>
<evidence type="ECO:0000256" key="3">
    <source>
        <dbReference type="SAM" id="MobiDB-lite"/>
    </source>
</evidence>
<dbReference type="InterPro" id="IPR013321">
    <property type="entry name" value="Arc_rbn_hlx_hlx"/>
</dbReference>
<dbReference type="AlphaFoldDB" id="A0A974GY39"/>
<dbReference type="InterPro" id="IPR007337">
    <property type="entry name" value="RelB/DinJ"/>
</dbReference>
<feature type="region of interest" description="Disordered" evidence="3">
    <location>
        <begin position="77"/>
        <end position="98"/>
    </location>
</feature>
<evidence type="ECO:0000313" key="4">
    <source>
        <dbReference type="EMBL" id="NYB75745.1"/>
    </source>
</evidence>
<reference evidence="4" key="1">
    <citation type="submission" date="2020-07" db="EMBL/GenBank/DDBJ databases">
        <title>Genomic analysis of a strain of Sedimentibacter Hydroxybenzoicus DSM7310.</title>
        <authorList>
            <person name="Ma S."/>
        </authorList>
    </citation>
    <scope>NUCLEOTIDE SEQUENCE</scope>
    <source>
        <strain evidence="4">DSM 7310</strain>
    </source>
</reference>
<dbReference type="EMBL" id="JACBNQ010000027">
    <property type="protein sequence ID" value="NYB75745.1"/>
    <property type="molecule type" value="Genomic_DNA"/>
</dbReference>
<sequence length="98" mass="11468">MAQQINVNIRMDKEVKEKADALFNALGFNFTTAINTFVKQALREQAIPFQPKIERKSLDRYIEEYYEKDIETILKEASQSDEKPTEIDWGKPVGEEVW</sequence>
<gene>
    <name evidence="4" type="ORF">HZF24_16470</name>
</gene>
<dbReference type="NCBIfam" id="TIGR02384">
    <property type="entry name" value="RelB_DinJ"/>
    <property type="match status" value="1"/>
</dbReference>
<comment type="caution">
    <text evidence="4">The sequence shown here is derived from an EMBL/GenBank/DDBJ whole genome shotgun (WGS) entry which is preliminary data.</text>
</comment>
<dbReference type="RefSeq" id="WP_179239463.1">
    <property type="nucleotide sequence ID" value="NZ_JACBNQ010000027.1"/>
</dbReference>
<dbReference type="Pfam" id="PF04221">
    <property type="entry name" value="RelB"/>
    <property type="match status" value="1"/>
</dbReference>
<dbReference type="Gene3D" id="1.10.1220.10">
    <property type="entry name" value="Met repressor-like"/>
    <property type="match status" value="1"/>
</dbReference>
<organism evidence="4 5">
    <name type="scientific">Sedimentibacter hydroxybenzoicus DSM 7310</name>
    <dbReference type="NCBI Taxonomy" id="1123245"/>
    <lineage>
        <taxon>Bacteria</taxon>
        <taxon>Bacillati</taxon>
        <taxon>Bacillota</taxon>
        <taxon>Tissierellia</taxon>
        <taxon>Sedimentibacter</taxon>
    </lineage>
</organism>
<dbReference type="Proteomes" id="UP000611629">
    <property type="component" value="Unassembled WGS sequence"/>
</dbReference>
<evidence type="ECO:0000256" key="2">
    <source>
        <dbReference type="ARBA" id="ARBA00022649"/>
    </source>
</evidence>
<dbReference type="PANTHER" id="PTHR38781">
    <property type="entry name" value="ANTITOXIN DINJ-RELATED"/>
    <property type="match status" value="1"/>
</dbReference>
<keyword evidence="2" id="KW-1277">Toxin-antitoxin system</keyword>